<organism evidence="4 5">
    <name type="scientific">Variovorax guangxiensis</name>
    <dbReference type="NCBI Taxonomy" id="1775474"/>
    <lineage>
        <taxon>Bacteria</taxon>
        <taxon>Pseudomonadati</taxon>
        <taxon>Pseudomonadota</taxon>
        <taxon>Betaproteobacteria</taxon>
        <taxon>Burkholderiales</taxon>
        <taxon>Comamonadaceae</taxon>
        <taxon>Variovorax</taxon>
    </lineage>
</organism>
<keyword evidence="1" id="KW-0732">Signal</keyword>
<dbReference type="Proteomes" id="UP000319212">
    <property type="component" value="Unassembled WGS sequence"/>
</dbReference>
<name>A0A502DJ39_9BURK</name>
<protein>
    <submittedName>
        <fullName evidence="4">Outer membrane protein assembly factor BamE</fullName>
    </submittedName>
</protein>
<dbReference type="InterPro" id="IPR037873">
    <property type="entry name" value="BamE-like"/>
</dbReference>
<evidence type="ECO:0000256" key="1">
    <source>
        <dbReference type="ARBA" id="ARBA00022729"/>
    </source>
</evidence>
<dbReference type="InterPro" id="IPR007450">
    <property type="entry name" value="BamE_dom"/>
</dbReference>
<dbReference type="AlphaFoldDB" id="A0A502DJ39"/>
<dbReference type="Gene3D" id="3.30.1450.10">
    <property type="match status" value="1"/>
</dbReference>
<dbReference type="Pfam" id="PF04355">
    <property type="entry name" value="BamE"/>
    <property type="match status" value="1"/>
</dbReference>
<keyword evidence="2" id="KW-0472">Membrane</keyword>
<gene>
    <name evidence="4" type="primary">bamE</name>
    <name evidence="4" type="ORF">EAH82_17320</name>
</gene>
<dbReference type="GO" id="GO:0019867">
    <property type="term" value="C:outer membrane"/>
    <property type="evidence" value="ECO:0007669"/>
    <property type="project" value="InterPro"/>
</dbReference>
<evidence type="ECO:0000313" key="5">
    <source>
        <dbReference type="Proteomes" id="UP000319212"/>
    </source>
</evidence>
<evidence type="ECO:0000259" key="3">
    <source>
        <dbReference type="Pfam" id="PF04355"/>
    </source>
</evidence>
<dbReference type="EMBL" id="RCZI01000005">
    <property type="protein sequence ID" value="TPG25308.1"/>
    <property type="molecule type" value="Genomic_DNA"/>
</dbReference>
<comment type="caution">
    <text evidence="4">The sequence shown here is derived from an EMBL/GenBank/DDBJ whole genome shotgun (WGS) entry which is preliminary data.</text>
</comment>
<proteinExistence type="predicted"/>
<dbReference type="OrthoDB" id="8851075at2"/>
<reference evidence="4 5" key="1">
    <citation type="journal article" date="2019" name="Environ. Microbiol.">
        <title>Species interactions and distinct microbial communities in high Arctic permafrost affected cryosols are associated with the CH4 and CO2 gas fluxes.</title>
        <authorList>
            <person name="Altshuler I."/>
            <person name="Hamel J."/>
            <person name="Turney S."/>
            <person name="Magnuson E."/>
            <person name="Levesque R."/>
            <person name="Greer C."/>
            <person name="Whyte L.G."/>
        </authorList>
    </citation>
    <scope>NUCLEOTIDE SEQUENCE [LARGE SCALE GENOMIC DNA]</scope>
    <source>
        <strain evidence="4 5">S06.C</strain>
    </source>
</reference>
<accession>A0A502DJ39</accession>
<dbReference type="RefSeq" id="WP_140843881.1">
    <property type="nucleotide sequence ID" value="NZ_RCZI01000005.1"/>
</dbReference>
<feature type="domain" description="Outer membrane protein assembly factor BamE" evidence="3">
    <location>
        <begin position="66"/>
        <end position="128"/>
    </location>
</feature>
<evidence type="ECO:0000256" key="2">
    <source>
        <dbReference type="ARBA" id="ARBA00023136"/>
    </source>
</evidence>
<evidence type="ECO:0000313" key="4">
    <source>
        <dbReference type="EMBL" id="TPG25308.1"/>
    </source>
</evidence>
<sequence length="152" mass="16970">MNIHQHHRLAQLVAGTALLASCVGAVARENPVDSVTNPNKLEYRDVEARRPDFKEPFLRDGVVSQPARFKQVAAGAASTQVRDVLGQPQREADGSRGREWDYNFKFQLPRSNNYLVCQYKVVFDNSGQAVRETIWRRKQCADLVAKAGATAS</sequence>